<evidence type="ECO:0000313" key="3">
    <source>
        <dbReference type="EMBL" id="CAB5003797.1"/>
    </source>
</evidence>
<dbReference type="EMBL" id="CAFBOZ010000102">
    <property type="protein sequence ID" value="CAB5003797.1"/>
    <property type="molecule type" value="Genomic_DNA"/>
</dbReference>
<dbReference type="SUPFAM" id="SSF53474">
    <property type="entry name" value="alpha/beta-Hydrolases"/>
    <property type="match status" value="1"/>
</dbReference>
<protein>
    <submittedName>
        <fullName evidence="2">Unannotated protein</fullName>
    </submittedName>
</protein>
<feature type="domain" description="AB hydrolase-1" evidence="1">
    <location>
        <begin position="66"/>
        <end position="166"/>
    </location>
</feature>
<dbReference type="Pfam" id="PF00561">
    <property type="entry name" value="Abhydrolase_1"/>
    <property type="match status" value="1"/>
</dbReference>
<dbReference type="AlphaFoldDB" id="A0A6J7JWA5"/>
<dbReference type="InterPro" id="IPR029058">
    <property type="entry name" value="AB_hydrolase_fold"/>
</dbReference>
<gene>
    <name evidence="2" type="ORF">UFOPK3773_01238</name>
    <name evidence="3" type="ORF">UFOPK3992_00829</name>
</gene>
<reference evidence="2" key="1">
    <citation type="submission" date="2020-05" db="EMBL/GenBank/DDBJ databases">
        <authorList>
            <person name="Chiriac C."/>
            <person name="Salcher M."/>
            <person name="Ghai R."/>
            <person name="Kavagutti S V."/>
        </authorList>
    </citation>
    <scope>NUCLEOTIDE SEQUENCE</scope>
</reference>
<proteinExistence type="predicted"/>
<sequence>MRALLSAEGVRGTAMEAAWITTHLAMYPLGLVRESTLRGVERHRLDHLPPEQRGLLAGDIEAAGTPIVLVHGLVDNRSIFAVLSRALTRRGFHRVLSLNHSPLTGDIRSAAASLGAVIDQVCEQTGYDRVHVVGHSMGGLIARYYVQRLGGDSQVHTLVTLGSPHAGTMPASLVPLKVVRQLRPGSDVVTELAEPAPHCRTRMVAVWSDLDQMIVPQRNARITHPDLRSRNVLVRGVGHMSLPVDGRVVHEICMTLAHLDHDGSTIRDYRRSTGA</sequence>
<accession>A0A6J7JWA5</accession>
<dbReference type="EMBL" id="CAFBNF010000138">
    <property type="protein sequence ID" value="CAB4947910.1"/>
    <property type="molecule type" value="Genomic_DNA"/>
</dbReference>
<dbReference type="PANTHER" id="PTHR37946:SF1">
    <property type="entry name" value="SLL1969 PROTEIN"/>
    <property type="match status" value="1"/>
</dbReference>
<evidence type="ECO:0000313" key="2">
    <source>
        <dbReference type="EMBL" id="CAB4947910.1"/>
    </source>
</evidence>
<name>A0A6J7JWA5_9ZZZZ</name>
<evidence type="ECO:0000259" key="1">
    <source>
        <dbReference type="Pfam" id="PF00561"/>
    </source>
</evidence>
<dbReference type="Gene3D" id="3.40.50.1820">
    <property type="entry name" value="alpha/beta hydrolase"/>
    <property type="match status" value="1"/>
</dbReference>
<dbReference type="InterPro" id="IPR000073">
    <property type="entry name" value="AB_hydrolase_1"/>
</dbReference>
<dbReference type="PANTHER" id="PTHR37946">
    <property type="entry name" value="SLL1969 PROTEIN"/>
    <property type="match status" value="1"/>
</dbReference>
<organism evidence="2">
    <name type="scientific">freshwater metagenome</name>
    <dbReference type="NCBI Taxonomy" id="449393"/>
    <lineage>
        <taxon>unclassified sequences</taxon>
        <taxon>metagenomes</taxon>
        <taxon>ecological metagenomes</taxon>
    </lineage>
</organism>